<accession>A0A645D7Y5</accession>
<evidence type="ECO:0000313" key="1">
    <source>
        <dbReference type="EMBL" id="MPM85476.1"/>
    </source>
</evidence>
<proteinExistence type="predicted"/>
<sequence length="63" mass="7538">MKTMWLYLHSLLYQPLNSILLKPRKGQLYQLFLKVPNQETYITLLHFSDMVQEQLILTLLMSV</sequence>
<dbReference type="AlphaFoldDB" id="A0A645D7Y5"/>
<dbReference type="EMBL" id="VSSQ01033770">
    <property type="protein sequence ID" value="MPM85476.1"/>
    <property type="molecule type" value="Genomic_DNA"/>
</dbReference>
<organism evidence="1">
    <name type="scientific">bioreactor metagenome</name>
    <dbReference type="NCBI Taxonomy" id="1076179"/>
    <lineage>
        <taxon>unclassified sequences</taxon>
        <taxon>metagenomes</taxon>
        <taxon>ecological metagenomes</taxon>
    </lineage>
</organism>
<comment type="caution">
    <text evidence="1">The sequence shown here is derived from an EMBL/GenBank/DDBJ whole genome shotgun (WGS) entry which is preliminary data.</text>
</comment>
<reference evidence="1" key="1">
    <citation type="submission" date="2019-08" db="EMBL/GenBank/DDBJ databases">
        <authorList>
            <person name="Kucharzyk K."/>
            <person name="Murdoch R.W."/>
            <person name="Higgins S."/>
            <person name="Loffler F."/>
        </authorList>
    </citation>
    <scope>NUCLEOTIDE SEQUENCE</scope>
</reference>
<name>A0A645D7Y5_9ZZZZ</name>
<gene>
    <name evidence="1" type="ORF">SDC9_132557</name>
</gene>
<protein>
    <submittedName>
        <fullName evidence="1">Uncharacterized protein</fullName>
    </submittedName>
</protein>